<dbReference type="PANTHER" id="PTHR43544:SF7">
    <property type="entry name" value="NADB-LER2"/>
    <property type="match status" value="1"/>
</dbReference>
<dbReference type="AlphaFoldDB" id="A0A6J3LV93"/>
<dbReference type="PANTHER" id="PTHR43544">
    <property type="entry name" value="SHORT-CHAIN DEHYDROGENASE/REDUCTASE"/>
    <property type="match status" value="1"/>
</dbReference>
<dbReference type="Proteomes" id="UP000504637">
    <property type="component" value="Unplaced"/>
</dbReference>
<organism evidence="5">
    <name type="scientific">Dissoconium aciculare CBS 342.82</name>
    <dbReference type="NCBI Taxonomy" id="1314786"/>
    <lineage>
        <taxon>Eukaryota</taxon>
        <taxon>Fungi</taxon>
        <taxon>Dikarya</taxon>
        <taxon>Ascomycota</taxon>
        <taxon>Pezizomycotina</taxon>
        <taxon>Dothideomycetes</taxon>
        <taxon>Dothideomycetidae</taxon>
        <taxon>Mycosphaerellales</taxon>
        <taxon>Dissoconiaceae</taxon>
        <taxon>Dissoconium</taxon>
    </lineage>
</organism>
<dbReference type="GO" id="GO:0016491">
    <property type="term" value="F:oxidoreductase activity"/>
    <property type="evidence" value="ECO:0007669"/>
    <property type="project" value="UniProtKB-KW"/>
</dbReference>
<evidence type="ECO:0000256" key="3">
    <source>
        <dbReference type="ARBA" id="ARBA00023002"/>
    </source>
</evidence>
<proteinExistence type="inferred from homology"/>
<evidence type="ECO:0000313" key="4">
    <source>
        <dbReference type="Proteomes" id="UP000504637"/>
    </source>
</evidence>
<comment type="similarity">
    <text evidence="1">Belongs to the short-chain dehydrogenases/reductases (SDR) family.</text>
</comment>
<dbReference type="InterPro" id="IPR036291">
    <property type="entry name" value="NAD(P)-bd_dom_sf"/>
</dbReference>
<reference evidence="5" key="1">
    <citation type="submission" date="2020-01" db="EMBL/GenBank/DDBJ databases">
        <authorList>
            <consortium name="DOE Joint Genome Institute"/>
            <person name="Haridas S."/>
            <person name="Albert R."/>
            <person name="Binder M."/>
            <person name="Bloem J."/>
            <person name="Labutti K."/>
            <person name="Salamov A."/>
            <person name="Andreopoulos B."/>
            <person name="Baker S.E."/>
            <person name="Barry K."/>
            <person name="Bills G."/>
            <person name="Bluhm B.H."/>
            <person name="Cannon C."/>
            <person name="Castanera R."/>
            <person name="Culley D.E."/>
            <person name="Daum C."/>
            <person name="Ezra D."/>
            <person name="Gonzalez J.B."/>
            <person name="Henrissat B."/>
            <person name="Kuo A."/>
            <person name="Liang C."/>
            <person name="Lipzen A."/>
            <person name="Lutzoni F."/>
            <person name="Magnuson J."/>
            <person name="Mondo S."/>
            <person name="Nolan M."/>
            <person name="Ohm R."/>
            <person name="Pangilinan J."/>
            <person name="Park H.-J."/>
            <person name="Ramirez L."/>
            <person name="Alfaro M."/>
            <person name="Sun H."/>
            <person name="Tritt A."/>
            <person name="Yoshinaga Y."/>
            <person name="Zwiers L.-H."/>
            <person name="Turgeon B.G."/>
            <person name="Goodwin S.B."/>
            <person name="Spatafora J.W."/>
            <person name="Crous P.W."/>
            <person name="Grigoriev I.V."/>
        </authorList>
    </citation>
    <scope>NUCLEOTIDE SEQUENCE</scope>
    <source>
        <strain evidence="5">CBS 342.82</strain>
    </source>
</reference>
<dbReference type="InterPro" id="IPR002347">
    <property type="entry name" value="SDR_fam"/>
</dbReference>
<dbReference type="RefSeq" id="XP_033455583.1">
    <property type="nucleotide sequence ID" value="XM_033605927.1"/>
</dbReference>
<dbReference type="GO" id="GO:0005737">
    <property type="term" value="C:cytoplasm"/>
    <property type="evidence" value="ECO:0007669"/>
    <property type="project" value="TreeGrafter"/>
</dbReference>
<protein>
    <submittedName>
        <fullName evidence="5">NAD(P)-binding protein</fullName>
    </submittedName>
</protein>
<dbReference type="OrthoDB" id="9876299at2759"/>
<dbReference type="Gene3D" id="3.40.50.720">
    <property type="entry name" value="NAD(P)-binding Rossmann-like Domain"/>
    <property type="match status" value="1"/>
</dbReference>
<evidence type="ECO:0000256" key="1">
    <source>
        <dbReference type="ARBA" id="ARBA00006484"/>
    </source>
</evidence>
<keyword evidence="3" id="KW-0560">Oxidoreductase</keyword>
<reference evidence="5" key="2">
    <citation type="submission" date="2020-04" db="EMBL/GenBank/DDBJ databases">
        <authorList>
            <consortium name="NCBI Genome Project"/>
        </authorList>
    </citation>
    <scope>NUCLEOTIDE SEQUENCE</scope>
    <source>
        <strain evidence="5">CBS 342.82</strain>
    </source>
</reference>
<dbReference type="GeneID" id="54363727"/>
<reference evidence="5" key="3">
    <citation type="submission" date="2025-08" db="UniProtKB">
        <authorList>
            <consortium name="RefSeq"/>
        </authorList>
    </citation>
    <scope>IDENTIFICATION</scope>
    <source>
        <strain evidence="5">CBS 342.82</strain>
    </source>
</reference>
<accession>A0A6J3LV93</accession>
<gene>
    <name evidence="5" type="ORF">K489DRAFT_384734</name>
</gene>
<keyword evidence="2" id="KW-0521">NADP</keyword>
<dbReference type="InterPro" id="IPR051468">
    <property type="entry name" value="Fungal_SecMetab_SDRs"/>
</dbReference>
<dbReference type="SUPFAM" id="SSF51735">
    <property type="entry name" value="NAD(P)-binding Rossmann-fold domains"/>
    <property type="match status" value="1"/>
</dbReference>
<keyword evidence="4" id="KW-1185">Reference proteome</keyword>
<dbReference type="Pfam" id="PF00106">
    <property type="entry name" value="adh_short"/>
    <property type="match status" value="1"/>
</dbReference>
<dbReference type="PRINTS" id="PR00081">
    <property type="entry name" value="GDHRDH"/>
</dbReference>
<evidence type="ECO:0000313" key="5">
    <source>
        <dbReference type="RefSeq" id="XP_033455583.1"/>
    </source>
</evidence>
<sequence length="249" mass="25339">MSSPTVVLVTGVGRGIGKALAATYLAKPNHIVIGSVRDPKGAQAAQAKSLPAASGSRLIVVGIEATDFTSPKKAIEEAAAAGVDHIDIVIASSGVSIGGGPLESADPKAFTESFNINAVGPLALYQAAHPLLVKSSAPKWVSISTRIASTAAPLPFYPYAAAYGVSKAALNWFTKTLSVGNPSLIAFAVHPGFVATDMGIGAATGAGIALPETSSEQSAKNIIALIDPATVESTSGKFFDVDTREEIPW</sequence>
<name>A0A6J3LV93_9PEZI</name>
<evidence type="ECO:0000256" key="2">
    <source>
        <dbReference type="ARBA" id="ARBA00022857"/>
    </source>
</evidence>